<dbReference type="Gene3D" id="3.30.40.10">
    <property type="entry name" value="Zinc/RING finger domain, C3HC4 (zinc finger)"/>
    <property type="match status" value="1"/>
</dbReference>
<dbReference type="InterPro" id="IPR013083">
    <property type="entry name" value="Znf_RING/FYVE/PHD"/>
</dbReference>
<dbReference type="InterPro" id="IPR001841">
    <property type="entry name" value="Znf_RING"/>
</dbReference>
<evidence type="ECO:0000256" key="7">
    <source>
        <dbReference type="ARBA" id="ARBA00022786"/>
    </source>
</evidence>
<keyword evidence="5" id="KW-0479">Metal-binding</keyword>
<dbReference type="PANTHER" id="PTHR28626">
    <property type="entry name" value="SRR1-LIKE PROTEIN"/>
    <property type="match status" value="1"/>
</dbReference>
<keyword evidence="8" id="KW-0862">Zinc</keyword>
<protein>
    <recommendedName>
        <fullName evidence="3">RING-type E3 ubiquitin transferase</fullName>
        <ecNumber evidence="3">2.3.2.27</ecNumber>
    </recommendedName>
</protein>
<evidence type="ECO:0000256" key="1">
    <source>
        <dbReference type="ARBA" id="ARBA00000900"/>
    </source>
</evidence>
<dbReference type="SUPFAM" id="SSF57850">
    <property type="entry name" value="RING/U-box"/>
    <property type="match status" value="1"/>
</dbReference>
<name>A0ABQ7NDL8_BRACM</name>
<evidence type="ECO:0000313" key="12">
    <source>
        <dbReference type="EMBL" id="KAG5408982.1"/>
    </source>
</evidence>
<dbReference type="PANTHER" id="PTHR28626:SF3">
    <property type="entry name" value="SRR1-LIKE PROTEIN"/>
    <property type="match status" value="1"/>
</dbReference>
<feature type="region of interest" description="Disordered" evidence="10">
    <location>
        <begin position="666"/>
        <end position="686"/>
    </location>
</feature>
<dbReference type="Pfam" id="PF14369">
    <property type="entry name" value="Zn_ribbon_19"/>
    <property type="match status" value="1"/>
</dbReference>
<feature type="region of interest" description="Disordered" evidence="10">
    <location>
        <begin position="1"/>
        <end position="44"/>
    </location>
</feature>
<dbReference type="InterPro" id="IPR040044">
    <property type="entry name" value="SRR1L"/>
</dbReference>
<feature type="compositionally biased region" description="Basic residues" evidence="10">
    <location>
        <begin position="16"/>
        <end position="27"/>
    </location>
</feature>
<dbReference type="Proteomes" id="UP000823674">
    <property type="component" value="Chromosome A02"/>
</dbReference>
<keyword evidence="6 9" id="KW-0863">Zinc-finger</keyword>
<gene>
    <name evidence="12" type="primary">A02p012550.1_BraROA</name>
    <name evidence="12" type="ORF">IGI04_005301</name>
</gene>
<reference evidence="12 13" key="1">
    <citation type="submission" date="2021-03" db="EMBL/GenBank/DDBJ databases">
        <authorList>
            <person name="King G.J."/>
            <person name="Bancroft I."/>
            <person name="Baten A."/>
            <person name="Bloomfield J."/>
            <person name="Borpatragohain P."/>
            <person name="He Z."/>
            <person name="Irish N."/>
            <person name="Irwin J."/>
            <person name="Liu K."/>
            <person name="Mauleon R.P."/>
            <person name="Moore J."/>
            <person name="Morris R."/>
            <person name="Ostergaard L."/>
            <person name="Wang B."/>
            <person name="Wells R."/>
        </authorList>
    </citation>
    <scope>NUCLEOTIDE SEQUENCE [LARGE SCALE GENOMIC DNA]</scope>
    <source>
        <strain evidence="12">R-o-18</strain>
        <tissue evidence="12">Leaf</tissue>
    </source>
</reference>
<dbReference type="Pfam" id="PF06547">
    <property type="entry name" value="DUF1117"/>
    <property type="match status" value="1"/>
</dbReference>
<feature type="region of interest" description="Disordered" evidence="10">
    <location>
        <begin position="275"/>
        <end position="305"/>
    </location>
</feature>
<dbReference type="SMART" id="SM00184">
    <property type="entry name" value="RING"/>
    <property type="match status" value="1"/>
</dbReference>
<evidence type="ECO:0000256" key="2">
    <source>
        <dbReference type="ARBA" id="ARBA00009856"/>
    </source>
</evidence>
<dbReference type="EMBL" id="JADBGQ010000002">
    <property type="protein sequence ID" value="KAG5408982.1"/>
    <property type="molecule type" value="Genomic_DNA"/>
</dbReference>
<organism evidence="12 13">
    <name type="scientific">Brassica rapa subsp. trilocularis</name>
    <dbReference type="NCBI Taxonomy" id="1813537"/>
    <lineage>
        <taxon>Eukaryota</taxon>
        <taxon>Viridiplantae</taxon>
        <taxon>Streptophyta</taxon>
        <taxon>Embryophyta</taxon>
        <taxon>Tracheophyta</taxon>
        <taxon>Spermatophyta</taxon>
        <taxon>Magnoliopsida</taxon>
        <taxon>eudicotyledons</taxon>
        <taxon>Gunneridae</taxon>
        <taxon>Pentapetalae</taxon>
        <taxon>rosids</taxon>
        <taxon>malvids</taxon>
        <taxon>Brassicales</taxon>
        <taxon>Brassicaceae</taxon>
        <taxon>Brassiceae</taxon>
        <taxon>Brassica</taxon>
    </lineage>
</organism>
<dbReference type="InterPro" id="IPR012942">
    <property type="entry name" value="SRR1-like"/>
</dbReference>
<sequence>MVKNTSDGEWTVVLPSKRRQGRRKPKPKIQEEEEEEKPWKSDDLEIDPQRQARVKLKMENSIKKVESSKFYTTFLEQLNCPEVSDQFRLVLGTETQLQMVMYGIGSIESYESPRFQLSIAILMKREFDWVGNIEVFDPVLSVTESSVLESFGCTVLSVNEQARREALKPTLFFMPHCEANLYNNLLQANWRMDRLSRIALFGNSFQMYEEQVTLDPGVIRATKRIIAARRITSEFAIETVSDDYFPAFHDSSWHFFSSCLDSELPLLLPTKERRQRQKAETVSSGGFSQKKRRSNGFHIRPTNSGHGATFEFSLKNVQRLMPSTPPTTPSTTSYWCYSCTRFVSVWAEHGTTEGLACPHCDGGFIEEVTDSSSAAAAAELASPASAEVRSINSSRRSVIRRRRSSRRPSFNPVIVLQGGAGEGEDGDAARDRRAFEFYYDDGSGSGLRPLPDSVSEILMGSGFERLLEQLSQIEAAGGGIGRSGNPPASKSAIESLPRVEISDCHITAEANCAVCTEVFEAETEAREMPCKHIFHEDCIVPWLSIRNSCPVCRFEIPSESNQQGSSEEGDSAVGMTIWRLPGGGFAVGRFNAAMRDGERVLPVVLTEMDGGGLGGNSEGPRRISWVRGNGAVESDGSNGGGSGSGGRLRRMVRGVVSLMRRVRPNRGSNLSSAAVSSSDSEVESRVMDRSNSVLRRYFGRNRSNRGSSVLH</sequence>
<evidence type="ECO:0000256" key="8">
    <source>
        <dbReference type="ARBA" id="ARBA00022833"/>
    </source>
</evidence>
<evidence type="ECO:0000313" key="13">
    <source>
        <dbReference type="Proteomes" id="UP000823674"/>
    </source>
</evidence>
<evidence type="ECO:0000256" key="10">
    <source>
        <dbReference type="SAM" id="MobiDB-lite"/>
    </source>
</evidence>
<comment type="caution">
    <text evidence="12">The sequence shown here is derived from an EMBL/GenBank/DDBJ whole genome shotgun (WGS) entry which is preliminary data.</text>
</comment>
<dbReference type="Pfam" id="PF13639">
    <property type="entry name" value="zf-RING_2"/>
    <property type="match status" value="1"/>
</dbReference>
<evidence type="ECO:0000259" key="11">
    <source>
        <dbReference type="PROSITE" id="PS50089"/>
    </source>
</evidence>
<dbReference type="InterPro" id="IPR039525">
    <property type="entry name" value="RNF126-like_zinc-ribbon"/>
</dbReference>
<dbReference type="Pfam" id="PF07985">
    <property type="entry name" value="SRR1"/>
    <property type="match status" value="1"/>
</dbReference>
<proteinExistence type="inferred from homology"/>
<comment type="catalytic activity">
    <reaction evidence="1">
        <text>S-ubiquitinyl-[E2 ubiquitin-conjugating enzyme]-L-cysteine + [acceptor protein]-L-lysine = [E2 ubiquitin-conjugating enzyme]-L-cysteine + N(6)-ubiquitinyl-[acceptor protein]-L-lysine.</text>
        <dbReference type="EC" id="2.3.2.27"/>
    </reaction>
</comment>
<evidence type="ECO:0000256" key="6">
    <source>
        <dbReference type="ARBA" id="ARBA00022771"/>
    </source>
</evidence>
<keyword evidence="13" id="KW-1185">Reference proteome</keyword>
<feature type="compositionally biased region" description="Gly residues" evidence="10">
    <location>
        <begin position="637"/>
        <end position="646"/>
    </location>
</feature>
<evidence type="ECO:0000256" key="4">
    <source>
        <dbReference type="ARBA" id="ARBA00022679"/>
    </source>
</evidence>
<dbReference type="InterPro" id="IPR010543">
    <property type="entry name" value="DUF1117"/>
</dbReference>
<dbReference type="EC" id="2.3.2.27" evidence="3"/>
<accession>A0ABQ7NDL8</accession>
<dbReference type="PROSITE" id="PS50089">
    <property type="entry name" value="ZF_RING_2"/>
    <property type="match status" value="1"/>
</dbReference>
<keyword evidence="7" id="KW-0833">Ubl conjugation pathway</keyword>
<evidence type="ECO:0000256" key="5">
    <source>
        <dbReference type="ARBA" id="ARBA00022723"/>
    </source>
</evidence>
<dbReference type="CDD" id="cd16667">
    <property type="entry name" value="RING-H2_RNF126-like"/>
    <property type="match status" value="1"/>
</dbReference>
<comment type="similarity">
    <text evidence="2">Belongs to the SRR1 family.</text>
</comment>
<feature type="domain" description="RING-type" evidence="11">
    <location>
        <begin position="512"/>
        <end position="553"/>
    </location>
</feature>
<evidence type="ECO:0000256" key="9">
    <source>
        <dbReference type="PROSITE-ProRule" id="PRU00175"/>
    </source>
</evidence>
<evidence type="ECO:0000256" key="3">
    <source>
        <dbReference type="ARBA" id="ARBA00012483"/>
    </source>
</evidence>
<keyword evidence="4" id="KW-0808">Transferase</keyword>
<feature type="region of interest" description="Disordered" evidence="10">
    <location>
        <begin position="628"/>
        <end position="649"/>
    </location>
</feature>